<accession>A0A852ZJA8</accession>
<feature type="compositionally biased region" description="Low complexity" evidence="1">
    <location>
        <begin position="434"/>
        <end position="446"/>
    </location>
</feature>
<feature type="region of interest" description="Disordered" evidence="1">
    <location>
        <begin position="275"/>
        <end position="343"/>
    </location>
</feature>
<dbReference type="GO" id="GO:0008270">
    <property type="term" value="F:zinc ion binding"/>
    <property type="evidence" value="ECO:0007669"/>
    <property type="project" value="InterPro"/>
</dbReference>
<evidence type="ECO:0000256" key="1">
    <source>
        <dbReference type="SAM" id="MobiDB-lite"/>
    </source>
</evidence>
<protein>
    <recommendedName>
        <fullName evidence="2">HNH nuclease domain-containing protein</fullName>
    </recommendedName>
</protein>
<feature type="compositionally biased region" description="Low complexity" evidence="1">
    <location>
        <begin position="280"/>
        <end position="296"/>
    </location>
</feature>
<feature type="domain" description="HNH nuclease" evidence="2">
    <location>
        <begin position="576"/>
        <end position="628"/>
    </location>
</feature>
<feature type="region of interest" description="Disordered" evidence="1">
    <location>
        <begin position="633"/>
        <end position="689"/>
    </location>
</feature>
<evidence type="ECO:0000313" key="4">
    <source>
        <dbReference type="Proteomes" id="UP000579605"/>
    </source>
</evidence>
<dbReference type="CDD" id="cd00085">
    <property type="entry name" value="HNHc"/>
    <property type="match status" value="1"/>
</dbReference>
<dbReference type="Pfam" id="PF01844">
    <property type="entry name" value="HNH"/>
    <property type="match status" value="1"/>
</dbReference>
<organism evidence="3 4">
    <name type="scientific">Actinopolymorpha rutila</name>
    <dbReference type="NCBI Taxonomy" id="446787"/>
    <lineage>
        <taxon>Bacteria</taxon>
        <taxon>Bacillati</taxon>
        <taxon>Actinomycetota</taxon>
        <taxon>Actinomycetes</taxon>
        <taxon>Propionibacteriales</taxon>
        <taxon>Actinopolymorphaceae</taxon>
        <taxon>Actinopolymorpha</taxon>
    </lineage>
</organism>
<dbReference type="Proteomes" id="UP000579605">
    <property type="component" value="Unassembled WGS sequence"/>
</dbReference>
<feature type="compositionally biased region" description="Acidic residues" evidence="1">
    <location>
        <begin position="327"/>
        <end position="336"/>
    </location>
</feature>
<feature type="region of interest" description="Disordered" evidence="1">
    <location>
        <begin position="434"/>
        <end position="499"/>
    </location>
</feature>
<proteinExistence type="predicted"/>
<dbReference type="EMBL" id="JACBZH010000001">
    <property type="protein sequence ID" value="NYH92333.1"/>
    <property type="molecule type" value="Genomic_DNA"/>
</dbReference>
<dbReference type="Gene3D" id="1.10.30.50">
    <property type="match status" value="1"/>
</dbReference>
<sequence length="689" mass="72524">MSDDGECFGDDLGDGPGRRRVLPDGFAEMPAGPRLAVLVALVDRRVCNGFELGESIRARRKLISQLEAECLADVNELAYTSPGMPDEPAERSAELDSMTQAVLEPLLGWTGYHAGWYLALALTLPRLPRVREALASGGLELNDVRTIVDRITDAHPDLWGAIEDAIFPNVLELRGGLLRAKVEAEVVKADPEAAAKRHRAARSGRNVAIWPAVDGVADLAIRGLSADQAAEAYGNIDAIARAVKSTGDPRNLGQLRADVAAALLTGTADITDCSAPAVTADQGDPQDQAAQDQAAQHESWQRPAEGDAPQGQSDAGQVEDEARAQDDEQPESETEQGGEGHCAVHRYPDHDLHDSWCECGDCSPAPVPCCSVCGAAAKNGVPVHDTAAHEAADYHAAAQNAAARGAAGANEVGGNAADSNPAAAAENAAAAAENAAAANSDAPTTAHSAAGQLPQQNRRPGETADPPDPPGPPNPPPDNSTPPPTSPPWSSTQPSWGAVRTRSKIQLNVPLTTLMGLSTQPGELGGFGPVITEVAERLVANNLTNPEARFSVGVTHPVTGRLLSLHPIPARFLRGLQAELVHARDQRCVWTTCRRPAATCHLDHNTEYADGGETSVDNIAPLCSRHHKAKTERDWKLQQTGPGEHTLTDPYGRQYQCRAPSLTDPAEDEPATASATAGTRAADDDLPPF</sequence>
<dbReference type="InterPro" id="IPR002711">
    <property type="entry name" value="HNH"/>
</dbReference>
<gene>
    <name evidence="3" type="ORF">F4554_004971</name>
</gene>
<evidence type="ECO:0000313" key="3">
    <source>
        <dbReference type="EMBL" id="NYH92333.1"/>
    </source>
</evidence>
<evidence type="ECO:0000259" key="2">
    <source>
        <dbReference type="SMART" id="SM00507"/>
    </source>
</evidence>
<dbReference type="InterPro" id="IPR003615">
    <property type="entry name" value="HNH_nuc"/>
</dbReference>
<comment type="caution">
    <text evidence="3">The sequence shown here is derived from an EMBL/GenBank/DDBJ whole genome shotgun (WGS) entry which is preliminary data.</text>
</comment>
<keyword evidence="4" id="KW-1185">Reference proteome</keyword>
<reference evidence="3 4" key="1">
    <citation type="submission" date="2020-07" db="EMBL/GenBank/DDBJ databases">
        <title>Sequencing the genomes of 1000 actinobacteria strains.</title>
        <authorList>
            <person name="Klenk H.-P."/>
        </authorList>
    </citation>
    <scope>NUCLEOTIDE SEQUENCE [LARGE SCALE GENOMIC DNA]</scope>
    <source>
        <strain evidence="3 4">DSM 18448</strain>
    </source>
</reference>
<dbReference type="SMART" id="SM00507">
    <property type="entry name" value="HNHc"/>
    <property type="match status" value="1"/>
</dbReference>
<feature type="compositionally biased region" description="Pro residues" evidence="1">
    <location>
        <begin position="466"/>
        <end position="487"/>
    </location>
</feature>
<name>A0A852ZJA8_9ACTN</name>
<dbReference type="GO" id="GO:0003676">
    <property type="term" value="F:nucleic acid binding"/>
    <property type="evidence" value="ECO:0007669"/>
    <property type="project" value="InterPro"/>
</dbReference>
<feature type="compositionally biased region" description="Low complexity" evidence="1">
    <location>
        <begin position="488"/>
        <end position="497"/>
    </location>
</feature>
<dbReference type="RefSeq" id="WP_179789773.1">
    <property type="nucleotide sequence ID" value="NZ_BAAARR010000005.1"/>
</dbReference>
<dbReference type="AlphaFoldDB" id="A0A852ZJA8"/>
<dbReference type="GO" id="GO:0004519">
    <property type="term" value="F:endonuclease activity"/>
    <property type="evidence" value="ECO:0007669"/>
    <property type="project" value="InterPro"/>
</dbReference>
<feature type="compositionally biased region" description="Low complexity" evidence="1">
    <location>
        <begin position="671"/>
        <end position="680"/>
    </location>
</feature>